<dbReference type="GO" id="GO:0030687">
    <property type="term" value="C:preribosome, large subunit precursor"/>
    <property type="evidence" value="ECO:0007669"/>
    <property type="project" value="TreeGrafter"/>
</dbReference>
<feature type="region of interest" description="Disordered" evidence="6">
    <location>
        <begin position="225"/>
        <end position="326"/>
    </location>
</feature>
<dbReference type="GO" id="GO:0034399">
    <property type="term" value="C:nuclear periphery"/>
    <property type="evidence" value="ECO:0007669"/>
    <property type="project" value="TreeGrafter"/>
</dbReference>
<dbReference type="GO" id="GO:0005730">
    <property type="term" value="C:nucleolus"/>
    <property type="evidence" value="ECO:0007669"/>
    <property type="project" value="UniProtKB-SubCell"/>
</dbReference>
<dbReference type="EMBL" id="CAACVR010000012">
    <property type="protein sequence ID" value="VEU21396.1"/>
    <property type="molecule type" value="Genomic_DNA"/>
</dbReference>
<dbReference type="OrthoDB" id="443772at2759"/>
<evidence type="ECO:0000256" key="6">
    <source>
        <dbReference type="SAM" id="MobiDB-lite"/>
    </source>
</evidence>
<evidence type="ECO:0000256" key="4">
    <source>
        <dbReference type="ARBA" id="ARBA00023054"/>
    </source>
</evidence>
<dbReference type="PANTHER" id="PTHR13028:SF0">
    <property type="entry name" value="RRNA-PROCESSING PROTEIN EBP2-RELATED"/>
    <property type="match status" value="1"/>
</dbReference>
<protein>
    <submittedName>
        <fullName evidence="7">DEKNAAC102362</fullName>
    </submittedName>
</protein>
<dbReference type="InParanoid" id="A0A448YKH4"/>
<feature type="compositionally biased region" description="Basic and acidic residues" evidence="6">
    <location>
        <begin position="253"/>
        <end position="265"/>
    </location>
</feature>
<sequence length="326" mass="37816">MSESVKVETRAGSGASEYQSHALSRKERRQVKKAEKRQRAERTTSKKGIQNDTKEDINSTNVDLGILEVSEDEKEVDDFEEEKDDVDEEAGSAEEIDDEDVPYSDVELDDDADVVPHQKLTVNNAAALRQAYERIHIPWEKYQFDESQSITYSTKVEEKVKDIYDDTERELQFFKQGLDAANEGRKKLTALKVAFSRPADYFAEMVKSDEHMEKLKLKLVEEATEKKAREEAKRQRQLKKFGKQVQHETLQQRQKEKRGTLDKIKSLRKKRQNSEIGTEEFDIAVEEASAAKEETSHKKRRIQNKVVTKSKGNKRPGKSKRRHWKK</sequence>
<evidence type="ECO:0000256" key="5">
    <source>
        <dbReference type="ARBA" id="ARBA00023242"/>
    </source>
</evidence>
<organism evidence="7 8">
    <name type="scientific">Brettanomyces naardenensis</name>
    <name type="common">Yeast</name>
    <dbReference type="NCBI Taxonomy" id="13370"/>
    <lineage>
        <taxon>Eukaryota</taxon>
        <taxon>Fungi</taxon>
        <taxon>Dikarya</taxon>
        <taxon>Ascomycota</taxon>
        <taxon>Saccharomycotina</taxon>
        <taxon>Pichiomycetes</taxon>
        <taxon>Pichiales</taxon>
        <taxon>Pichiaceae</taxon>
        <taxon>Brettanomyces</taxon>
    </lineage>
</organism>
<keyword evidence="3" id="KW-0690">Ribosome biogenesis</keyword>
<dbReference type="Proteomes" id="UP000290900">
    <property type="component" value="Unassembled WGS sequence"/>
</dbReference>
<keyword evidence="8" id="KW-1185">Reference proteome</keyword>
<feature type="compositionally biased region" description="Basic and acidic residues" evidence="6">
    <location>
        <begin position="225"/>
        <end position="234"/>
    </location>
</feature>
<reference evidence="7 8" key="1">
    <citation type="submission" date="2018-12" db="EMBL/GenBank/DDBJ databases">
        <authorList>
            <person name="Tiukova I."/>
            <person name="Dainat J."/>
        </authorList>
    </citation>
    <scope>NUCLEOTIDE SEQUENCE [LARGE SCALE GENOMIC DNA]</scope>
</reference>
<dbReference type="STRING" id="13370.A0A448YKH4"/>
<comment type="similarity">
    <text evidence="2">Belongs to the EBP2 family.</text>
</comment>
<dbReference type="PANTHER" id="PTHR13028">
    <property type="entry name" value="RRNA PROCESSING PROTEIN EBNA1-BINDING PROTEIN-RELATED"/>
    <property type="match status" value="1"/>
</dbReference>
<proteinExistence type="inferred from homology"/>
<gene>
    <name evidence="7" type="ORF">BRENAR_LOCUS2129</name>
</gene>
<evidence type="ECO:0000256" key="3">
    <source>
        <dbReference type="ARBA" id="ARBA00022517"/>
    </source>
</evidence>
<dbReference type="GO" id="GO:0042273">
    <property type="term" value="P:ribosomal large subunit biogenesis"/>
    <property type="evidence" value="ECO:0007669"/>
    <property type="project" value="TreeGrafter"/>
</dbReference>
<accession>A0A448YKH4</accession>
<evidence type="ECO:0000256" key="2">
    <source>
        <dbReference type="ARBA" id="ARBA00007336"/>
    </source>
</evidence>
<feature type="compositionally biased region" description="Basic residues" evidence="6">
    <location>
        <begin position="311"/>
        <end position="326"/>
    </location>
</feature>
<evidence type="ECO:0000256" key="1">
    <source>
        <dbReference type="ARBA" id="ARBA00004604"/>
    </source>
</evidence>
<keyword evidence="4" id="KW-0175">Coiled coil</keyword>
<dbReference type="InterPro" id="IPR008610">
    <property type="entry name" value="Ebp2"/>
</dbReference>
<keyword evidence="5" id="KW-0539">Nucleus</keyword>
<evidence type="ECO:0000313" key="7">
    <source>
        <dbReference type="EMBL" id="VEU21396.1"/>
    </source>
</evidence>
<dbReference type="AlphaFoldDB" id="A0A448YKH4"/>
<feature type="region of interest" description="Disordered" evidence="6">
    <location>
        <begin position="1"/>
        <end position="103"/>
    </location>
</feature>
<comment type="subcellular location">
    <subcellularLocation>
        <location evidence="1">Nucleus</location>
        <location evidence="1">Nucleolus</location>
    </subcellularLocation>
</comment>
<feature type="compositionally biased region" description="Basic residues" evidence="6">
    <location>
        <begin position="26"/>
        <end position="36"/>
    </location>
</feature>
<dbReference type="GO" id="GO:0006364">
    <property type="term" value="P:rRNA processing"/>
    <property type="evidence" value="ECO:0007669"/>
    <property type="project" value="TreeGrafter"/>
</dbReference>
<evidence type="ECO:0000313" key="8">
    <source>
        <dbReference type="Proteomes" id="UP000290900"/>
    </source>
</evidence>
<dbReference type="Pfam" id="PF05890">
    <property type="entry name" value="Ebp2"/>
    <property type="match status" value="1"/>
</dbReference>
<name>A0A448YKH4_BRENA</name>
<feature type="compositionally biased region" description="Acidic residues" evidence="6">
    <location>
        <begin position="69"/>
        <end position="103"/>
    </location>
</feature>